<comment type="caution">
    <text evidence="1">The sequence shown here is derived from an EMBL/GenBank/DDBJ whole genome shotgun (WGS) entry which is preliminary data.</text>
</comment>
<dbReference type="EMBL" id="BLKX01000001">
    <property type="protein sequence ID" value="GFG81072.1"/>
    <property type="molecule type" value="Genomic_DNA"/>
</dbReference>
<reference evidence="1 2" key="1">
    <citation type="journal article" date="2019" name="Emerg. Microbes Infect.">
        <title>Comprehensive subspecies identification of 175 nontuberculous mycobacteria species based on 7547 genomic profiles.</title>
        <authorList>
            <person name="Matsumoto Y."/>
            <person name="Kinjo T."/>
            <person name="Motooka D."/>
            <person name="Nabeya D."/>
            <person name="Jung N."/>
            <person name="Uechi K."/>
            <person name="Horii T."/>
            <person name="Iida T."/>
            <person name="Fujita J."/>
            <person name="Nakamura S."/>
        </authorList>
    </citation>
    <scope>NUCLEOTIDE SEQUENCE [LARGE SCALE GENOMIC DNA]</scope>
    <source>
        <strain evidence="1 2">JCM 18565</strain>
    </source>
</reference>
<protein>
    <submittedName>
        <fullName evidence="1">Uncharacterized protein</fullName>
    </submittedName>
</protein>
<gene>
    <name evidence="1" type="ORF">MPRG_43480</name>
</gene>
<organism evidence="1 2">
    <name type="scientific">Mycobacterium paragordonae</name>
    <dbReference type="NCBI Taxonomy" id="1389713"/>
    <lineage>
        <taxon>Bacteria</taxon>
        <taxon>Bacillati</taxon>
        <taxon>Actinomycetota</taxon>
        <taxon>Actinomycetes</taxon>
        <taxon>Mycobacteriales</taxon>
        <taxon>Mycobacteriaceae</taxon>
        <taxon>Mycobacterium</taxon>
    </lineage>
</organism>
<evidence type="ECO:0000313" key="2">
    <source>
        <dbReference type="Proteomes" id="UP000465240"/>
    </source>
</evidence>
<accession>A0ABQ1CA30</accession>
<sequence length="90" mass="9839">MDEPRQRQIDLFDFQQVELFTEAAQPDQFLFGESQGCSHAERAPLPSVELDIGARLARPRHGASLSATTAALTLGPVKTRLSCATRVSID</sequence>
<proteinExistence type="predicted"/>
<keyword evidence="2" id="KW-1185">Reference proteome</keyword>
<evidence type="ECO:0000313" key="1">
    <source>
        <dbReference type="EMBL" id="GFG81072.1"/>
    </source>
</evidence>
<dbReference type="Proteomes" id="UP000465240">
    <property type="component" value="Unassembled WGS sequence"/>
</dbReference>
<name>A0ABQ1CA30_9MYCO</name>